<organism evidence="2">
    <name type="scientific">Tanacetum cinerariifolium</name>
    <name type="common">Dalmatian daisy</name>
    <name type="synonym">Chrysanthemum cinerariifolium</name>
    <dbReference type="NCBI Taxonomy" id="118510"/>
    <lineage>
        <taxon>Eukaryota</taxon>
        <taxon>Viridiplantae</taxon>
        <taxon>Streptophyta</taxon>
        <taxon>Embryophyta</taxon>
        <taxon>Tracheophyta</taxon>
        <taxon>Spermatophyta</taxon>
        <taxon>Magnoliopsida</taxon>
        <taxon>eudicotyledons</taxon>
        <taxon>Gunneridae</taxon>
        <taxon>Pentapetalae</taxon>
        <taxon>asterids</taxon>
        <taxon>campanulids</taxon>
        <taxon>Asterales</taxon>
        <taxon>Asteraceae</taxon>
        <taxon>Asteroideae</taxon>
        <taxon>Anthemideae</taxon>
        <taxon>Anthemidinae</taxon>
        <taxon>Tanacetum</taxon>
    </lineage>
</organism>
<gene>
    <name evidence="2" type="ORF">Tci_841278</name>
</gene>
<reference evidence="2" key="1">
    <citation type="journal article" date="2019" name="Sci. Rep.">
        <title>Draft genome of Tanacetum cinerariifolium, the natural source of mosquito coil.</title>
        <authorList>
            <person name="Yamashiro T."/>
            <person name="Shiraishi A."/>
            <person name="Satake H."/>
            <person name="Nakayama K."/>
        </authorList>
    </citation>
    <scope>NUCLEOTIDE SEQUENCE</scope>
</reference>
<dbReference type="AlphaFoldDB" id="A0A699QNW6"/>
<feature type="transmembrane region" description="Helical" evidence="1">
    <location>
        <begin position="15"/>
        <end position="38"/>
    </location>
</feature>
<protein>
    <submittedName>
        <fullName evidence="2">Uncharacterized protein</fullName>
    </submittedName>
</protein>
<keyword evidence="1" id="KW-1133">Transmembrane helix</keyword>
<name>A0A699QNW6_TANCI</name>
<keyword evidence="1" id="KW-0812">Transmembrane</keyword>
<dbReference type="EMBL" id="BKCJ011024085">
    <property type="protein sequence ID" value="GFC69308.1"/>
    <property type="molecule type" value="Genomic_DNA"/>
</dbReference>
<evidence type="ECO:0000256" key="1">
    <source>
        <dbReference type="SAM" id="Phobius"/>
    </source>
</evidence>
<keyword evidence="1" id="KW-0472">Membrane</keyword>
<comment type="caution">
    <text evidence="2">The sequence shown here is derived from an EMBL/GenBank/DDBJ whole genome shotgun (WGS) entry which is preliminary data.</text>
</comment>
<evidence type="ECO:0000313" key="2">
    <source>
        <dbReference type="EMBL" id="GFC69308.1"/>
    </source>
</evidence>
<accession>A0A699QNW6</accession>
<proteinExistence type="predicted"/>
<sequence length="69" mass="7924">MRGENDDDWMTRVEIFYKTIVGSCRLLLLVVIQLVRIVGRIVVGKKWLGLDVVEKSGMLELLLKLPLLK</sequence>